<gene>
    <name evidence="2" type="ORF">DRF60_09545</name>
</gene>
<keyword evidence="1" id="KW-0472">Membrane</keyword>
<accession>A0A3D9DL82</accession>
<keyword evidence="1" id="KW-1133">Transmembrane helix</keyword>
<name>A0A3D9DL82_9FLAO</name>
<keyword evidence="3" id="KW-1185">Reference proteome</keyword>
<proteinExistence type="predicted"/>
<dbReference type="Proteomes" id="UP000257030">
    <property type="component" value="Unassembled WGS sequence"/>
</dbReference>
<feature type="transmembrane region" description="Helical" evidence="1">
    <location>
        <begin position="48"/>
        <end position="65"/>
    </location>
</feature>
<dbReference type="EMBL" id="QNUH01000006">
    <property type="protein sequence ID" value="REC78676.1"/>
    <property type="molecule type" value="Genomic_DNA"/>
</dbReference>
<comment type="caution">
    <text evidence="2">The sequence shown here is derived from an EMBL/GenBank/DDBJ whole genome shotgun (WGS) entry which is preliminary data.</text>
</comment>
<sequence>MRFTGIFNGFFDLYKQQQQHQQWHITEALKQMFNLKLKNGENIVSRKGSVVLCFIVFFLLNLSMIE</sequence>
<dbReference type="AlphaFoldDB" id="A0A3D9DL82"/>
<organism evidence="2 3">
    <name type="scientific">Chryseobacterium elymi</name>
    <dbReference type="NCBI Taxonomy" id="395936"/>
    <lineage>
        <taxon>Bacteria</taxon>
        <taxon>Pseudomonadati</taxon>
        <taxon>Bacteroidota</taxon>
        <taxon>Flavobacteriia</taxon>
        <taxon>Flavobacteriales</taxon>
        <taxon>Weeksellaceae</taxon>
        <taxon>Chryseobacterium group</taxon>
        <taxon>Chryseobacterium</taxon>
    </lineage>
</organism>
<protein>
    <submittedName>
        <fullName evidence="2">Uncharacterized protein</fullName>
    </submittedName>
</protein>
<evidence type="ECO:0000256" key="1">
    <source>
        <dbReference type="SAM" id="Phobius"/>
    </source>
</evidence>
<reference evidence="2 3" key="1">
    <citation type="journal article" date="2010" name="Syst. Appl. Microbiol.">
        <title>Four new species of Chryseobacterium from the rhizosphere of coastal sand dune plants, Chryseobacterium elymi sp. nov., Chryseobacterium hagamense sp. nov., Chryseobacterium lathyri sp. nov. and Chryseobacterium rhizosphaerae sp. nov.</title>
        <authorList>
            <person name="Cho S.H."/>
            <person name="Lee K.S."/>
            <person name="Shin D.S."/>
            <person name="Han J.H."/>
            <person name="Park K.S."/>
            <person name="Lee C.H."/>
            <person name="Park K.H."/>
            <person name="Kim S.B."/>
        </authorList>
    </citation>
    <scope>NUCLEOTIDE SEQUENCE [LARGE SCALE GENOMIC DNA]</scope>
    <source>
        <strain evidence="2 3">KCTC 22547</strain>
    </source>
</reference>
<evidence type="ECO:0000313" key="2">
    <source>
        <dbReference type="EMBL" id="REC78676.1"/>
    </source>
</evidence>
<evidence type="ECO:0000313" key="3">
    <source>
        <dbReference type="Proteomes" id="UP000257030"/>
    </source>
</evidence>
<keyword evidence="1" id="KW-0812">Transmembrane</keyword>